<dbReference type="OrthoDB" id="651134at2"/>
<evidence type="ECO:0000259" key="3">
    <source>
        <dbReference type="Pfam" id="PF16344"/>
    </source>
</evidence>
<dbReference type="EMBL" id="QRDQ01000008">
    <property type="protein sequence ID" value="RED25112.1"/>
    <property type="molecule type" value="Genomic_DNA"/>
</dbReference>
<sequence>MNSNSEIKSLLQKFVLNQCTPEETNEVIAYYKKNQLTDDFPTVEDIQQLLSEMPKMDKQTADAIFMNILSTSKEEGKEESVIEMPARKSNFRKYISIAASIVVLLGIGFFYKQSLSTKSAEKQFDFKSTDIVLQLENGDIQVISEKNSSIVKDAKGNIVGNQTGDKLVYENNSDPEKLVYNTIKIPYGKKFRLQLSDGTFVHLNSGTTLKYPIKFIAGENRQVFLDGEAFFDVAKDKKHPFIVNADNLNVRVLGTHFNVSNYPEDTVTDVVLVEGSVGMYSSNEEFDALKNTILKPGFKGSFNKENTKISTKAVLTDIYTSWINGGLTFRNMTFKNIITKLERRYNVTIVNKNEKLANEKFNASFKEESIENVMSYFNEIHGINYTIKNNQILIK</sequence>
<evidence type="ECO:0000259" key="2">
    <source>
        <dbReference type="Pfam" id="PF04773"/>
    </source>
</evidence>
<feature type="domain" description="FecR protein" evidence="2">
    <location>
        <begin position="183"/>
        <end position="277"/>
    </location>
</feature>
<feature type="domain" description="Protein FecR C-terminal" evidence="3">
    <location>
        <begin position="327"/>
        <end position="394"/>
    </location>
</feature>
<dbReference type="Pfam" id="PF04773">
    <property type="entry name" value="FecR"/>
    <property type="match status" value="1"/>
</dbReference>
<dbReference type="InterPro" id="IPR032508">
    <property type="entry name" value="FecR_C"/>
</dbReference>
<dbReference type="PANTHER" id="PTHR30273:SF2">
    <property type="entry name" value="PROTEIN FECR"/>
    <property type="match status" value="1"/>
</dbReference>
<dbReference type="AlphaFoldDB" id="A0A3D9FYC0"/>
<accession>A0A3D9FYC0</accession>
<dbReference type="InterPro" id="IPR012373">
    <property type="entry name" value="Ferrdict_sens_TM"/>
</dbReference>
<comment type="caution">
    <text evidence="4">The sequence shown here is derived from an EMBL/GenBank/DDBJ whole genome shotgun (WGS) entry which is preliminary data.</text>
</comment>
<dbReference type="Proteomes" id="UP000257004">
    <property type="component" value="Unassembled WGS sequence"/>
</dbReference>
<protein>
    <submittedName>
        <fullName evidence="4">FecR family protein</fullName>
    </submittedName>
</protein>
<evidence type="ECO:0000313" key="4">
    <source>
        <dbReference type="EMBL" id="RED25112.1"/>
    </source>
</evidence>
<dbReference type="Gene3D" id="3.55.50.30">
    <property type="match status" value="1"/>
</dbReference>
<reference evidence="4 5" key="1">
    <citation type="submission" date="2018-07" db="EMBL/GenBank/DDBJ databases">
        <title>Genomic Encyclopedia of Archaeal and Bacterial Type Strains, Phase II (KMG-II): from individual species to whole genera.</title>
        <authorList>
            <person name="Goeker M."/>
        </authorList>
    </citation>
    <scope>NUCLEOTIDE SEQUENCE [LARGE SCALE GENOMIC DNA]</scope>
    <source>
        <strain evidence="4 5">DSM 25795</strain>
    </source>
</reference>
<feature type="transmembrane region" description="Helical" evidence="1">
    <location>
        <begin position="94"/>
        <end position="111"/>
    </location>
</feature>
<dbReference type="Gene3D" id="2.60.120.1440">
    <property type="match status" value="1"/>
</dbReference>
<dbReference type="InterPro" id="IPR006860">
    <property type="entry name" value="FecR"/>
</dbReference>
<keyword evidence="1" id="KW-0812">Transmembrane</keyword>
<keyword evidence="1" id="KW-0472">Membrane</keyword>
<keyword evidence="1" id="KW-1133">Transmembrane helix</keyword>
<organism evidence="4 5">
    <name type="scientific">Flavobacterium cutihirudinis</name>
    <dbReference type="NCBI Taxonomy" id="1265740"/>
    <lineage>
        <taxon>Bacteria</taxon>
        <taxon>Pseudomonadati</taxon>
        <taxon>Bacteroidota</taxon>
        <taxon>Flavobacteriia</taxon>
        <taxon>Flavobacteriales</taxon>
        <taxon>Flavobacteriaceae</taxon>
        <taxon>Flavobacterium</taxon>
    </lineage>
</organism>
<evidence type="ECO:0000313" key="5">
    <source>
        <dbReference type="Proteomes" id="UP000257004"/>
    </source>
</evidence>
<dbReference type="GO" id="GO:0016989">
    <property type="term" value="F:sigma factor antagonist activity"/>
    <property type="evidence" value="ECO:0007669"/>
    <property type="project" value="TreeGrafter"/>
</dbReference>
<dbReference type="PANTHER" id="PTHR30273">
    <property type="entry name" value="PERIPLASMIC SIGNAL SENSOR AND SIGMA FACTOR ACTIVATOR FECR-RELATED"/>
    <property type="match status" value="1"/>
</dbReference>
<evidence type="ECO:0000256" key="1">
    <source>
        <dbReference type="SAM" id="Phobius"/>
    </source>
</evidence>
<gene>
    <name evidence="4" type="ORF">BD847_1855</name>
</gene>
<proteinExistence type="predicted"/>
<dbReference type="RefSeq" id="WP_115887951.1">
    <property type="nucleotide sequence ID" value="NZ_QRDQ01000008.1"/>
</dbReference>
<dbReference type="Pfam" id="PF16344">
    <property type="entry name" value="FecR_C"/>
    <property type="match status" value="1"/>
</dbReference>
<name>A0A3D9FYC0_9FLAO</name>
<keyword evidence="5" id="KW-1185">Reference proteome</keyword>